<accession>A0AAW1V9U6</accession>
<evidence type="ECO:0000313" key="2">
    <source>
        <dbReference type="Proteomes" id="UP001431783"/>
    </source>
</evidence>
<dbReference type="Proteomes" id="UP001431783">
    <property type="component" value="Unassembled WGS sequence"/>
</dbReference>
<reference evidence="1 2" key="1">
    <citation type="submission" date="2023-03" db="EMBL/GenBank/DDBJ databases">
        <title>Genome insight into feeding habits of ladybird beetles.</title>
        <authorList>
            <person name="Li H.-S."/>
            <person name="Huang Y.-H."/>
            <person name="Pang H."/>
        </authorList>
    </citation>
    <scope>NUCLEOTIDE SEQUENCE [LARGE SCALE GENOMIC DNA]</scope>
    <source>
        <strain evidence="1">SYSU_2023b</strain>
        <tissue evidence="1">Whole body</tissue>
    </source>
</reference>
<sequence length="78" mass="8321">MAGVASTMNALNARTAYVISGKWESVFASADQSARRDNFIYTWADPGSGGSGSHRPESLVRLLAPDACALQTFLSTLR</sequence>
<protein>
    <submittedName>
        <fullName evidence="1">Uncharacterized protein</fullName>
    </submittedName>
</protein>
<name>A0AAW1V9U6_9CUCU</name>
<dbReference type="EMBL" id="JARQZJ010000131">
    <property type="protein sequence ID" value="KAK9891953.1"/>
    <property type="molecule type" value="Genomic_DNA"/>
</dbReference>
<organism evidence="1 2">
    <name type="scientific">Henosepilachna vigintioctopunctata</name>
    <dbReference type="NCBI Taxonomy" id="420089"/>
    <lineage>
        <taxon>Eukaryota</taxon>
        <taxon>Metazoa</taxon>
        <taxon>Ecdysozoa</taxon>
        <taxon>Arthropoda</taxon>
        <taxon>Hexapoda</taxon>
        <taxon>Insecta</taxon>
        <taxon>Pterygota</taxon>
        <taxon>Neoptera</taxon>
        <taxon>Endopterygota</taxon>
        <taxon>Coleoptera</taxon>
        <taxon>Polyphaga</taxon>
        <taxon>Cucujiformia</taxon>
        <taxon>Coccinelloidea</taxon>
        <taxon>Coccinellidae</taxon>
        <taxon>Epilachninae</taxon>
        <taxon>Epilachnini</taxon>
        <taxon>Henosepilachna</taxon>
    </lineage>
</organism>
<proteinExistence type="predicted"/>
<keyword evidence="2" id="KW-1185">Reference proteome</keyword>
<dbReference type="AlphaFoldDB" id="A0AAW1V9U6"/>
<evidence type="ECO:0000313" key="1">
    <source>
        <dbReference type="EMBL" id="KAK9891953.1"/>
    </source>
</evidence>
<comment type="caution">
    <text evidence="1">The sequence shown here is derived from an EMBL/GenBank/DDBJ whole genome shotgun (WGS) entry which is preliminary data.</text>
</comment>
<gene>
    <name evidence="1" type="ORF">WA026_017436</name>
</gene>